<reference evidence="2" key="1">
    <citation type="submission" date="2022-10" db="EMBL/GenBank/DDBJ databases">
        <title>Culturing micro-colonial fungi from biological soil crusts in the Mojave desert and describing Neophaeococcomyces mojavensis, and introducing the new genera and species Taxawa tesnikishii.</title>
        <authorList>
            <person name="Kurbessoian T."/>
            <person name="Stajich J.E."/>
        </authorList>
    </citation>
    <scope>NUCLEOTIDE SEQUENCE</scope>
    <source>
        <strain evidence="2">TK_35</strain>
    </source>
</reference>
<sequence>MKFGKLFAPLLLVALAGCSSPKDDGSKKALLNCMSAIQSASGNPSATKVPYSKDWGTAGEHYFAWPAGSGLILATKDGAAQPASASCITSASGIVTDVTINGSEVPIR</sequence>
<evidence type="ECO:0000256" key="1">
    <source>
        <dbReference type="SAM" id="SignalP"/>
    </source>
</evidence>
<name>A0AA38XUH9_9EURO</name>
<accession>A0AA38XUH9</accession>
<comment type="caution">
    <text evidence="2">The sequence shown here is derived from an EMBL/GenBank/DDBJ whole genome shotgun (WGS) entry which is preliminary data.</text>
</comment>
<feature type="chain" id="PRO_5041358179" description="Lipoprotein" evidence="1">
    <location>
        <begin position="19"/>
        <end position="108"/>
    </location>
</feature>
<protein>
    <recommendedName>
        <fullName evidence="3">Lipoprotein</fullName>
    </recommendedName>
</protein>
<evidence type="ECO:0000313" key="2">
    <source>
        <dbReference type="EMBL" id="KAJ9622922.1"/>
    </source>
</evidence>
<gene>
    <name evidence="2" type="ORF">H2204_011402</name>
</gene>
<organism evidence="2">
    <name type="scientific">Knufia peltigerae</name>
    <dbReference type="NCBI Taxonomy" id="1002370"/>
    <lineage>
        <taxon>Eukaryota</taxon>
        <taxon>Fungi</taxon>
        <taxon>Dikarya</taxon>
        <taxon>Ascomycota</taxon>
        <taxon>Pezizomycotina</taxon>
        <taxon>Eurotiomycetes</taxon>
        <taxon>Chaetothyriomycetidae</taxon>
        <taxon>Chaetothyriales</taxon>
        <taxon>Trichomeriaceae</taxon>
        <taxon>Knufia</taxon>
    </lineage>
</organism>
<keyword evidence="1" id="KW-0732">Signal</keyword>
<proteinExistence type="predicted"/>
<dbReference type="PROSITE" id="PS51257">
    <property type="entry name" value="PROKAR_LIPOPROTEIN"/>
    <property type="match status" value="1"/>
</dbReference>
<dbReference type="EMBL" id="JAPDRN010000104">
    <property type="protein sequence ID" value="KAJ9622922.1"/>
    <property type="molecule type" value="Genomic_DNA"/>
</dbReference>
<feature type="signal peptide" evidence="1">
    <location>
        <begin position="1"/>
        <end position="18"/>
    </location>
</feature>
<evidence type="ECO:0008006" key="3">
    <source>
        <dbReference type="Google" id="ProtNLM"/>
    </source>
</evidence>
<dbReference type="AlphaFoldDB" id="A0AA38XUH9"/>